<name>A0AAE3GQI0_9CYAN</name>
<keyword evidence="2" id="KW-1185">Reference proteome</keyword>
<proteinExistence type="predicted"/>
<gene>
    <name evidence="1" type="ORF">NJ959_09345</name>
</gene>
<protein>
    <submittedName>
        <fullName evidence="1">Uncharacterized protein</fullName>
    </submittedName>
</protein>
<dbReference type="EMBL" id="JAMZMM010000067">
    <property type="protein sequence ID" value="MCP2728674.1"/>
    <property type="molecule type" value="Genomic_DNA"/>
</dbReference>
<dbReference type="AlphaFoldDB" id="A0AAE3GQI0"/>
<dbReference type="RefSeq" id="WP_254011469.1">
    <property type="nucleotide sequence ID" value="NZ_JAMZMM010000067.1"/>
</dbReference>
<dbReference type="Proteomes" id="UP001204953">
    <property type="component" value="Unassembled WGS sequence"/>
</dbReference>
<evidence type="ECO:0000313" key="1">
    <source>
        <dbReference type="EMBL" id="MCP2728674.1"/>
    </source>
</evidence>
<comment type="caution">
    <text evidence="1">The sequence shown here is derived from an EMBL/GenBank/DDBJ whole genome shotgun (WGS) entry which is preliminary data.</text>
</comment>
<accession>A0AAE3GQI0</accession>
<organism evidence="1 2">
    <name type="scientific">Limnofasciculus baicalensis BBK-W-15</name>
    <dbReference type="NCBI Taxonomy" id="2699891"/>
    <lineage>
        <taxon>Bacteria</taxon>
        <taxon>Bacillati</taxon>
        <taxon>Cyanobacteriota</taxon>
        <taxon>Cyanophyceae</taxon>
        <taxon>Coleofasciculales</taxon>
        <taxon>Coleofasciculaceae</taxon>
        <taxon>Limnofasciculus</taxon>
        <taxon>Limnofasciculus baicalensis</taxon>
    </lineage>
</organism>
<evidence type="ECO:0000313" key="2">
    <source>
        <dbReference type="Proteomes" id="UP001204953"/>
    </source>
</evidence>
<reference evidence="1" key="1">
    <citation type="submission" date="2022-06" db="EMBL/GenBank/DDBJ databases">
        <title>New cyanobacteria of genus Symplocastrum in benthos of Lake Baikal.</title>
        <authorList>
            <person name="Sorokovikova E."/>
            <person name="Tikhonova I."/>
            <person name="Krasnopeev A."/>
            <person name="Evseev P."/>
            <person name="Gladkikh A."/>
            <person name="Belykh O."/>
        </authorList>
    </citation>
    <scope>NUCLEOTIDE SEQUENCE</scope>
    <source>
        <strain evidence="1">BBK-W-15</strain>
    </source>
</reference>
<sequence length="243" mass="27187">MNQKLDIQDFSIVLAIRNQNPTIVTPDFLKGSGVIPGDWELARPPVLSAQTTQIIFKNGIKIDAQLGSISFSQGLDSPQSQELKDIEIPDMARRYTASLPNLEYRGVGINPRRFVAFGDGANQAHKYITETILSRGSWQEFGTSPMQVGVNLVYTLEGCQLRLGINEAQLQTPDREAIPAVVFTGNFHYDLTGESTGERLNHLREILNNWEKDFRTYRELIDSKFLTGTKDDYDAVLPILAAQ</sequence>